<sequence length="134" mass="15168">RVAVPTCVELAFVIPIVLIITRKLTPKGQDKGWTVVEPVRDYLNEMKRSCMLDGCSLVGNYNELKKHMRAEHPSANPFKSDAYRTFDCFRSDWLNINNMYGFMFNSFYVAPTMQILLVAVVGLEMGASRVGLAQ</sequence>
<feature type="non-terminal residue" evidence="1">
    <location>
        <position position="1"/>
    </location>
</feature>
<dbReference type="STRING" id="57577.A0A2K3P4S6"/>
<evidence type="ECO:0000313" key="2">
    <source>
        <dbReference type="Proteomes" id="UP000236291"/>
    </source>
</evidence>
<dbReference type="PANTHER" id="PTHR31197:SF12">
    <property type="entry name" value="OS02G0770600 PROTEIN"/>
    <property type="match status" value="1"/>
</dbReference>
<dbReference type="EMBL" id="ASHM01003697">
    <property type="protein sequence ID" value="PNY10263.1"/>
    <property type="molecule type" value="Genomic_DNA"/>
</dbReference>
<comment type="caution">
    <text evidence="1">The sequence shown here is derived from an EMBL/GenBank/DDBJ whole genome shotgun (WGS) entry which is preliminary data.</text>
</comment>
<reference evidence="1 2" key="2">
    <citation type="journal article" date="2017" name="Front. Plant Sci.">
        <title>Gene Classification and Mining of Molecular Markers Useful in Red Clover (Trifolium pratense) Breeding.</title>
        <authorList>
            <person name="Istvanek J."/>
            <person name="Dluhosova J."/>
            <person name="Dluhos P."/>
            <person name="Patkova L."/>
            <person name="Nedelnik J."/>
            <person name="Repkova J."/>
        </authorList>
    </citation>
    <scope>NUCLEOTIDE SEQUENCE [LARGE SCALE GENOMIC DNA]</scope>
    <source>
        <strain evidence="2">cv. Tatra</strain>
        <tissue evidence="1">Young leaves</tissue>
    </source>
</reference>
<organism evidence="1 2">
    <name type="scientific">Trifolium pratense</name>
    <name type="common">Red clover</name>
    <dbReference type="NCBI Taxonomy" id="57577"/>
    <lineage>
        <taxon>Eukaryota</taxon>
        <taxon>Viridiplantae</taxon>
        <taxon>Streptophyta</taxon>
        <taxon>Embryophyta</taxon>
        <taxon>Tracheophyta</taxon>
        <taxon>Spermatophyta</taxon>
        <taxon>Magnoliopsida</taxon>
        <taxon>eudicotyledons</taxon>
        <taxon>Gunneridae</taxon>
        <taxon>Pentapetalae</taxon>
        <taxon>rosids</taxon>
        <taxon>fabids</taxon>
        <taxon>Fabales</taxon>
        <taxon>Fabaceae</taxon>
        <taxon>Papilionoideae</taxon>
        <taxon>50 kb inversion clade</taxon>
        <taxon>NPAAA clade</taxon>
        <taxon>Hologalegina</taxon>
        <taxon>IRL clade</taxon>
        <taxon>Trifolieae</taxon>
        <taxon>Trifolium</taxon>
    </lineage>
</organism>
<dbReference type="AlphaFoldDB" id="A0A2K3P4S6"/>
<evidence type="ECO:0000313" key="1">
    <source>
        <dbReference type="EMBL" id="PNY10263.1"/>
    </source>
</evidence>
<dbReference type="Proteomes" id="UP000236291">
    <property type="component" value="Unassembled WGS sequence"/>
</dbReference>
<dbReference type="InterPro" id="IPR012866">
    <property type="entry name" value="DUF1644"/>
</dbReference>
<dbReference type="PANTHER" id="PTHR31197">
    <property type="entry name" value="OS01G0612600 PROTEIN"/>
    <property type="match status" value="1"/>
</dbReference>
<proteinExistence type="predicted"/>
<accession>A0A2K3P4S6</accession>
<dbReference type="Pfam" id="PF07800">
    <property type="entry name" value="DUF1644"/>
    <property type="match status" value="1"/>
</dbReference>
<name>A0A2K3P4S6_TRIPR</name>
<dbReference type="ExpressionAtlas" id="A0A2K3P4S6">
    <property type="expression patterns" value="baseline"/>
</dbReference>
<gene>
    <name evidence="1" type="ORF">L195_g006834</name>
</gene>
<protein>
    <submittedName>
        <fullName evidence="1">Uncharacterized protein</fullName>
    </submittedName>
</protein>
<reference evidence="1 2" key="1">
    <citation type="journal article" date="2014" name="Am. J. Bot.">
        <title>Genome assembly and annotation for red clover (Trifolium pratense; Fabaceae).</title>
        <authorList>
            <person name="Istvanek J."/>
            <person name="Jaros M."/>
            <person name="Krenek A."/>
            <person name="Repkova J."/>
        </authorList>
    </citation>
    <scope>NUCLEOTIDE SEQUENCE [LARGE SCALE GENOMIC DNA]</scope>
    <source>
        <strain evidence="2">cv. Tatra</strain>
        <tissue evidence="1">Young leaves</tissue>
    </source>
</reference>